<comment type="cofactor">
    <cofactor evidence="1 8">
        <name>heme</name>
        <dbReference type="ChEBI" id="CHEBI:30413"/>
    </cofactor>
</comment>
<dbReference type="GO" id="GO:0016705">
    <property type="term" value="F:oxidoreductase activity, acting on paired donors, with incorporation or reduction of molecular oxygen"/>
    <property type="evidence" value="ECO:0007669"/>
    <property type="project" value="InterPro"/>
</dbReference>
<dbReference type="AlphaFoldDB" id="A0AA38RNY8"/>
<evidence type="ECO:0000256" key="3">
    <source>
        <dbReference type="ARBA" id="ARBA00022617"/>
    </source>
</evidence>
<evidence type="ECO:0000256" key="8">
    <source>
        <dbReference type="PIRSR" id="PIRSR602401-1"/>
    </source>
</evidence>
<dbReference type="InterPro" id="IPR001128">
    <property type="entry name" value="Cyt_P450"/>
</dbReference>
<dbReference type="GO" id="GO:0005506">
    <property type="term" value="F:iron ion binding"/>
    <property type="evidence" value="ECO:0007669"/>
    <property type="project" value="InterPro"/>
</dbReference>
<evidence type="ECO:0000256" key="7">
    <source>
        <dbReference type="ARBA" id="ARBA00023033"/>
    </source>
</evidence>
<protein>
    <submittedName>
        <fullName evidence="11">Cytochrome P450</fullName>
    </submittedName>
</protein>
<dbReference type="SUPFAM" id="SSF48264">
    <property type="entry name" value="Cytochrome P450"/>
    <property type="match status" value="1"/>
</dbReference>
<feature type="transmembrane region" description="Helical" evidence="10">
    <location>
        <begin position="234"/>
        <end position="257"/>
    </location>
</feature>
<dbReference type="Pfam" id="PF00067">
    <property type="entry name" value="p450"/>
    <property type="match status" value="1"/>
</dbReference>
<keyword evidence="5 9" id="KW-0560">Oxidoreductase</keyword>
<dbReference type="InterPro" id="IPR050121">
    <property type="entry name" value="Cytochrome_P450_monoxygenase"/>
</dbReference>
<dbReference type="Proteomes" id="UP001174694">
    <property type="component" value="Unassembled WGS sequence"/>
</dbReference>
<evidence type="ECO:0000313" key="11">
    <source>
        <dbReference type="EMBL" id="KAJ9143404.1"/>
    </source>
</evidence>
<dbReference type="PRINTS" id="PR00385">
    <property type="entry name" value="P450"/>
</dbReference>
<keyword evidence="4 8" id="KW-0479">Metal-binding</keyword>
<dbReference type="GO" id="GO:0009403">
    <property type="term" value="P:toxin biosynthetic process"/>
    <property type="evidence" value="ECO:0007669"/>
    <property type="project" value="UniProtKB-ARBA"/>
</dbReference>
<keyword evidence="10" id="KW-0812">Transmembrane</keyword>
<dbReference type="PROSITE" id="PS00086">
    <property type="entry name" value="CYTOCHROME_P450"/>
    <property type="match status" value="1"/>
</dbReference>
<evidence type="ECO:0000256" key="2">
    <source>
        <dbReference type="ARBA" id="ARBA00010617"/>
    </source>
</evidence>
<keyword evidence="12" id="KW-1185">Reference proteome</keyword>
<reference evidence="11" key="1">
    <citation type="submission" date="2022-07" db="EMBL/GenBank/DDBJ databases">
        <title>Fungi with potential for degradation of polypropylene.</title>
        <authorList>
            <person name="Gostincar C."/>
        </authorList>
    </citation>
    <scope>NUCLEOTIDE SEQUENCE</scope>
    <source>
        <strain evidence="11">EXF-13308</strain>
    </source>
</reference>
<dbReference type="PRINTS" id="PR00463">
    <property type="entry name" value="EP450I"/>
</dbReference>
<evidence type="ECO:0000256" key="5">
    <source>
        <dbReference type="ARBA" id="ARBA00023002"/>
    </source>
</evidence>
<evidence type="ECO:0000256" key="4">
    <source>
        <dbReference type="ARBA" id="ARBA00022723"/>
    </source>
</evidence>
<dbReference type="GO" id="GO:0020037">
    <property type="term" value="F:heme binding"/>
    <property type="evidence" value="ECO:0007669"/>
    <property type="project" value="InterPro"/>
</dbReference>
<feature type="binding site" description="axial binding residue" evidence="8">
    <location>
        <position position="453"/>
    </location>
    <ligand>
        <name>heme</name>
        <dbReference type="ChEBI" id="CHEBI:30413"/>
    </ligand>
    <ligandPart>
        <name>Fe</name>
        <dbReference type="ChEBI" id="CHEBI:18248"/>
    </ligandPart>
</feature>
<dbReference type="FunFam" id="1.10.630.10:FF:000047">
    <property type="entry name" value="Cytochrome P450 monooxygenase"/>
    <property type="match status" value="1"/>
</dbReference>
<gene>
    <name evidence="11" type="ORF">NKR23_g6615</name>
</gene>
<keyword evidence="3 8" id="KW-0349">Heme</keyword>
<dbReference type="PANTHER" id="PTHR24305:SF230">
    <property type="entry name" value="P450, PUTATIVE (EUROFUNG)-RELATED"/>
    <property type="match status" value="1"/>
</dbReference>
<evidence type="ECO:0000256" key="10">
    <source>
        <dbReference type="SAM" id="Phobius"/>
    </source>
</evidence>
<feature type="transmembrane region" description="Helical" evidence="10">
    <location>
        <begin position="6"/>
        <end position="31"/>
    </location>
</feature>
<name>A0AA38RNY8_9PEZI</name>
<accession>A0AA38RNY8</accession>
<sequence length="526" mass="60487">MASLNSNFSLIGVAVATTTVLLVFLLGRVIYNVHFHPLRRFSGPLFWRATRLGYVMGMLKGTIVFDVLDMFNRYGPIVRIAPNELAFLDPEAWRDIYGHRIADHYGFDEMDKYQTFYRTRGVPPSIMTDNRENHALLRRQLSYGFSEKSMREQEPIIGGYVDLLMRQLRARCATKEESAEAGEYTKKPSLQPLDMRAWYNWTTFDVIGDLAFGEPFGCLEKAEYHPWVKTIIKFLMSSVIVSSLKLLGFHSIMSLIVRFGMRVRKEHRQRLREKMERRVAKGDRPDLIQGLLRKKDDWNMDMGRLLTNASLLIIAGSETTATSLSGVTYLLLKNPECMRKLTEEVRSTFRTEDEITMTSVGILPYMLACLNEGLRRYPPASFGLPRVTPKGGARIAGVFVPEDTAVSVWQWAAYHSTRNFAQPFDFLPERWLDNPHGDKLDAVQPFSIGPRNCIGRNLAFAEMRLVLARLVFNFDMRLADPDQDWMKQKVYVIWDKPPLNVYLTPVSSRLPQMSAKEHARSQVRHL</sequence>
<dbReference type="CDD" id="cd11058">
    <property type="entry name" value="CYP60B-like"/>
    <property type="match status" value="1"/>
</dbReference>
<dbReference type="GO" id="GO:0004497">
    <property type="term" value="F:monooxygenase activity"/>
    <property type="evidence" value="ECO:0007669"/>
    <property type="project" value="UniProtKB-KW"/>
</dbReference>
<evidence type="ECO:0000313" key="12">
    <source>
        <dbReference type="Proteomes" id="UP001174694"/>
    </source>
</evidence>
<organism evidence="11 12">
    <name type="scientific">Pleurostoma richardsiae</name>
    <dbReference type="NCBI Taxonomy" id="41990"/>
    <lineage>
        <taxon>Eukaryota</taxon>
        <taxon>Fungi</taxon>
        <taxon>Dikarya</taxon>
        <taxon>Ascomycota</taxon>
        <taxon>Pezizomycotina</taxon>
        <taxon>Sordariomycetes</taxon>
        <taxon>Sordariomycetidae</taxon>
        <taxon>Calosphaeriales</taxon>
        <taxon>Pleurostomataceae</taxon>
        <taxon>Pleurostoma</taxon>
    </lineage>
</organism>
<dbReference type="EMBL" id="JANBVO010000019">
    <property type="protein sequence ID" value="KAJ9143404.1"/>
    <property type="molecule type" value="Genomic_DNA"/>
</dbReference>
<keyword evidence="7 9" id="KW-0503">Monooxygenase</keyword>
<comment type="similarity">
    <text evidence="2 9">Belongs to the cytochrome P450 family.</text>
</comment>
<evidence type="ECO:0000256" key="9">
    <source>
        <dbReference type="RuleBase" id="RU000461"/>
    </source>
</evidence>
<dbReference type="InterPro" id="IPR036396">
    <property type="entry name" value="Cyt_P450_sf"/>
</dbReference>
<proteinExistence type="inferred from homology"/>
<keyword evidence="10" id="KW-1133">Transmembrane helix</keyword>
<keyword evidence="6 8" id="KW-0408">Iron</keyword>
<dbReference type="PANTHER" id="PTHR24305">
    <property type="entry name" value="CYTOCHROME P450"/>
    <property type="match status" value="1"/>
</dbReference>
<evidence type="ECO:0000256" key="1">
    <source>
        <dbReference type="ARBA" id="ARBA00001971"/>
    </source>
</evidence>
<keyword evidence="10" id="KW-0472">Membrane</keyword>
<dbReference type="InterPro" id="IPR002401">
    <property type="entry name" value="Cyt_P450_E_grp-I"/>
</dbReference>
<dbReference type="InterPro" id="IPR017972">
    <property type="entry name" value="Cyt_P450_CS"/>
</dbReference>
<dbReference type="Gene3D" id="1.10.630.10">
    <property type="entry name" value="Cytochrome P450"/>
    <property type="match status" value="1"/>
</dbReference>
<comment type="caution">
    <text evidence="11">The sequence shown here is derived from an EMBL/GenBank/DDBJ whole genome shotgun (WGS) entry which is preliminary data.</text>
</comment>
<evidence type="ECO:0000256" key="6">
    <source>
        <dbReference type="ARBA" id="ARBA00023004"/>
    </source>
</evidence>